<keyword evidence="3" id="KW-1185">Reference proteome</keyword>
<gene>
    <name evidence="2" type="ORF">DICPUDRAFT_83059</name>
</gene>
<dbReference type="AlphaFoldDB" id="F0ZYF0"/>
<evidence type="ECO:0000256" key="1">
    <source>
        <dbReference type="SAM" id="MobiDB-lite"/>
    </source>
</evidence>
<dbReference type="GeneID" id="10508167"/>
<dbReference type="InParanoid" id="F0ZYF0"/>
<feature type="region of interest" description="Disordered" evidence="1">
    <location>
        <begin position="102"/>
        <end position="150"/>
    </location>
</feature>
<proteinExistence type="predicted"/>
<dbReference type="Proteomes" id="UP000001064">
    <property type="component" value="Unassembled WGS sequence"/>
</dbReference>
<reference evidence="3" key="1">
    <citation type="journal article" date="2011" name="Genome Biol.">
        <title>Comparative genomics of the social amoebae Dictyostelium discoideum and Dictyostelium purpureum.</title>
        <authorList>
            <consortium name="US DOE Joint Genome Institute (JGI-PGF)"/>
            <person name="Sucgang R."/>
            <person name="Kuo A."/>
            <person name="Tian X."/>
            <person name="Salerno W."/>
            <person name="Parikh A."/>
            <person name="Feasley C.L."/>
            <person name="Dalin E."/>
            <person name="Tu H."/>
            <person name="Huang E."/>
            <person name="Barry K."/>
            <person name="Lindquist E."/>
            <person name="Shapiro H."/>
            <person name="Bruce D."/>
            <person name="Schmutz J."/>
            <person name="Salamov A."/>
            <person name="Fey P."/>
            <person name="Gaudet P."/>
            <person name="Anjard C."/>
            <person name="Babu M.M."/>
            <person name="Basu S."/>
            <person name="Bushmanova Y."/>
            <person name="van der Wel H."/>
            <person name="Katoh-Kurasawa M."/>
            <person name="Dinh C."/>
            <person name="Coutinho P.M."/>
            <person name="Saito T."/>
            <person name="Elias M."/>
            <person name="Schaap P."/>
            <person name="Kay R.R."/>
            <person name="Henrissat B."/>
            <person name="Eichinger L."/>
            <person name="Rivero F."/>
            <person name="Putnam N.H."/>
            <person name="West C.M."/>
            <person name="Loomis W.F."/>
            <person name="Chisholm R.L."/>
            <person name="Shaulsky G."/>
            <person name="Strassmann J.E."/>
            <person name="Queller D.C."/>
            <person name="Kuspa A."/>
            <person name="Grigoriev I.V."/>
        </authorList>
    </citation>
    <scope>NUCLEOTIDE SEQUENCE [LARGE SCALE GENOMIC DNA]</scope>
    <source>
        <strain evidence="3">QSDP1</strain>
    </source>
</reference>
<organism evidence="2 3">
    <name type="scientific">Dictyostelium purpureum</name>
    <name type="common">Slime mold</name>
    <dbReference type="NCBI Taxonomy" id="5786"/>
    <lineage>
        <taxon>Eukaryota</taxon>
        <taxon>Amoebozoa</taxon>
        <taxon>Evosea</taxon>
        <taxon>Eumycetozoa</taxon>
        <taxon>Dictyostelia</taxon>
        <taxon>Dictyosteliales</taxon>
        <taxon>Dictyosteliaceae</taxon>
        <taxon>Dictyostelium</taxon>
    </lineage>
</organism>
<dbReference type="VEuPathDB" id="AmoebaDB:DICPUDRAFT_83059"/>
<sequence>MIIQTFYPIGENESFLNEGVRTSKKMIKELKLHSFVTQLPIQPTTLVVNYFTVHQQKDEQELLDIQNVQQQEVNQQNLEHNGEEQQLHLSLTFEHHPIDSDDDYNWKCYQDPNSPPSNPKSPSQNKQVQEEISQDQFEEKEQEESQAGEMTLSQQIEANNFQEFLNNHQEPEPIDPYSPVKEKKEENNQADEQKEENNQNSTLLHFMLYTTIKVSLINLHYVYKKDDNVKN</sequence>
<protein>
    <submittedName>
        <fullName evidence="2">Uncharacterized protein</fullName>
    </submittedName>
</protein>
<evidence type="ECO:0000313" key="3">
    <source>
        <dbReference type="Proteomes" id="UP000001064"/>
    </source>
</evidence>
<feature type="region of interest" description="Disordered" evidence="1">
    <location>
        <begin position="168"/>
        <end position="199"/>
    </location>
</feature>
<dbReference type="KEGG" id="dpp:DICPUDRAFT_83059"/>
<name>F0ZYF0_DICPU</name>
<evidence type="ECO:0000313" key="2">
    <source>
        <dbReference type="EMBL" id="EGC31032.1"/>
    </source>
</evidence>
<feature type="compositionally biased region" description="Acidic residues" evidence="1">
    <location>
        <begin position="132"/>
        <end position="146"/>
    </location>
</feature>
<feature type="compositionally biased region" description="Basic and acidic residues" evidence="1">
    <location>
        <begin position="180"/>
        <end position="197"/>
    </location>
</feature>
<dbReference type="RefSeq" id="XP_003292443.1">
    <property type="nucleotide sequence ID" value="XM_003292395.1"/>
</dbReference>
<dbReference type="EMBL" id="GL871282">
    <property type="protein sequence ID" value="EGC31032.1"/>
    <property type="molecule type" value="Genomic_DNA"/>
</dbReference>
<accession>F0ZYF0</accession>